<dbReference type="EMBL" id="CVRQ01000025">
    <property type="protein sequence ID" value="CRL40331.1"/>
    <property type="molecule type" value="Genomic_DNA"/>
</dbReference>
<dbReference type="Pfam" id="PF01464">
    <property type="entry name" value="SLT"/>
    <property type="match status" value="1"/>
</dbReference>
<dbReference type="Proteomes" id="UP000049472">
    <property type="component" value="Unassembled WGS sequence"/>
</dbReference>
<evidence type="ECO:0000259" key="1">
    <source>
        <dbReference type="Pfam" id="PF01464"/>
    </source>
</evidence>
<gene>
    <name evidence="2" type="ORF">T1815_23241</name>
</gene>
<evidence type="ECO:0000313" key="3">
    <source>
        <dbReference type="Proteomes" id="UP000049472"/>
    </source>
</evidence>
<dbReference type="AlphaFoldDB" id="A0A0M6WRS2"/>
<dbReference type="CDD" id="cd00254">
    <property type="entry name" value="LT-like"/>
    <property type="match status" value="1"/>
</dbReference>
<name>A0A0M6WRS2_9FIRM</name>
<organism evidence="2 3">
    <name type="scientific">Agathobacter rectalis</name>
    <dbReference type="NCBI Taxonomy" id="39491"/>
    <lineage>
        <taxon>Bacteria</taxon>
        <taxon>Bacillati</taxon>
        <taxon>Bacillota</taxon>
        <taxon>Clostridia</taxon>
        <taxon>Lachnospirales</taxon>
        <taxon>Lachnospiraceae</taxon>
        <taxon>Agathobacter</taxon>
    </lineage>
</organism>
<dbReference type="RefSeq" id="WP_306778358.1">
    <property type="nucleotide sequence ID" value="NZ_CVRQ01000025.1"/>
</dbReference>
<dbReference type="InterPro" id="IPR023346">
    <property type="entry name" value="Lysozyme-like_dom_sf"/>
</dbReference>
<reference evidence="3" key="1">
    <citation type="submission" date="2015-05" db="EMBL/GenBank/DDBJ databases">
        <authorList>
            <consortium name="Pathogen Informatics"/>
        </authorList>
    </citation>
    <scope>NUCLEOTIDE SEQUENCE [LARGE SCALE GENOMIC DNA]</scope>
    <source>
        <strain evidence="3">T1-815</strain>
    </source>
</reference>
<protein>
    <recommendedName>
        <fullName evidence="1">Transglycosylase SLT domain-containing protein</fullName>
    </recommendedName>
</protein>
<dbReference type="SUPFAM" id="SSF53955">
    <property type="entry name" value="Lysozyme-like"/>
    <property type="match status" value="1"/>
</dbReference>
<accession>A0A0M6WRS2</accession>
<sequence>MKVKRKRRMSRRRRERTYIAVMVLLAIAVSIGLTRSVMRDDKEFEEYEQQSQEFNARMQRIDEKREASGQNAMLEQVRTWQQEQDTEPDKYAVFDTMSADWGGEEDGFVLYEIPEEYSRTGGYFPEKMQVYTYCVCKQYGVRYDLVVALIEKESGYKFDKVGDDGHSIGYMQIYEEYHRDRMERLNVTDLTNPYQNVLVGIDYLSELIERYGTIQDALAAYNYGEQGAKQHLWKNGIYVYEYNQTIMSRMKEIEEELEQDAGD</sequence>
<proteinExistence type="predicted"/>
<feature type="domain" description="Transglycosylase SLT" evidence="1">
    <location>
        <begin position="137"/>
        <end position="230"/>
    </location>
</feature>
<dbReference type="InterPro" id="IPR008258">
    <property type="entry name" value="Transglycosylase_SLT_dom_1"/>
</dbReference>
<keyword evidence="3" id="KW-1185">Reference proteome</keyword>
<evidence type="ECO:0000313" key="2">
    <source>
        <dbReference type="EMBL" id="CRL40331.1"/>
    </source>
</evidence>
<dbReference type="Gene3D" id="1.10.530.10">
    <property type="match status" value="1"/>
</dbReference>